<accession>A0A4R0R3R1</accession>
<comment type="caution">
    <text evidence="1">The sequence shown here is derived from an EMBL/GenBank/DDBJ whole genome shotgun (WGS) entry which is preliminary data.</text>
</comment>
<organism evidence="1 2">
    <name type="scientific">Steccherinum ochraceum</name>
    <dbReference type="NCBI Taxonomy" id="92696"/>
    <lineage>
        <taxon>Eukaryota</taxon>
        <taxon>Fungi</taxon>
        <taxon>Dikarya</taxon>
        <taxon>Basidiomycota</taxon>
        <taxon>Agaricomycotina</taxon>
        <taxon>Agaricomycetes</taxon>
        <taxon>Polyporales</taxon>
        <taxon>Steccherinaceae</taxon>
        <taxon>Steccherinum</taxon>
    </lineage>
</organism>
<evidence type="ECO:0000313" key="1">
    <source>
        <dbReference type="EMBL" id="TCD61861.1"/>
    </source>
</evidence>
<gene>
    <name evidence="1" type="ORF">EIP91_007830</name>
</gene>
<keyword evidence="2" id="KW-1185">Reference proteome</keyword>
<reference evidence="1 2" key="1">
    <citation type="submission" date="2018-11" db="EMBL/GenBank/DDBJ databases">
        <title>Genome assembly of Steccherinum ochraceum LE-BIN_3174, the white-rot fungus of the Steccherinaceae family (The Residual Polyporoid clade, Polyporales, Basidiomycota).</title>
        <authorList>
            <person name="Fedorova T.V."/>
            <person name="Glazunova O.A."/>
            <person name="Landesman E.O."/>
            <person name="Moiseenko K.V."/>
            <person name="Psurtseva N.V."/>
            <person name="Savinova O.S."/>
            <person name="Shakhova N.V."/>
            <person name="Tyazhelova T.V."/>
            <person name="Vasina D.V."/>
        </authorList>
    </citation>
    <scope>NUCLEOTIDE SEQUENCE [LARGE SCALE GENOMIC DNA]</scope>
    <source>
        <strain evidence="1 2">LE-BIN_3174</strain>
    </source>
</reference>
<dbReference type="AlphaFoldDB" id="A0A4R0R3R1"/>
<evidence type="ECO:0000313" key="2">
    <source>
        <dbReference type="Proteomes" id="UP000292702"/>
    </source>
</evidence>
<dbReference type="EMBL" id="RWJN01000424">
    <property type="protein sequence ID" value="TCD61861.1"/>
    <property type="molecule type" value="Genomic_DNA"/>
</dbReference>
<protein>
    <submittedName>
        <fullName evidence="1">Uncharacterized protein</fullName>
    </submittedName>
</protein>
<name>A0A4R0R3R1_9APHY</name>
<feature type="non-terminal residue" evidence="1">
    <location>
        <position position="1"/>
    </location>
</feature>
<sequence length="64" mass="6958">TASSTPTSWADTYVHSLPVDAHLRPSFTHGRTPSSTARVWTNTFAHPVLFTKSPGRPTLPNLAN</sequence>
<dbReference type="Proteomes" id="UP000292702">
    <property type="component" value="Unassembled WGS sequence"/>
</dbReference>
<proteinExistence type="predicted"/>